<dbReference type="InterPro" id="IPR020053">
    <property type="entry name" value="Ribosome-bd_factorA_CS"/>
</dbReference>
<dbReference type="GO" id="GO:0030490">
    <property type="term" value="P:maturation of SSU-rRNA"/>
    <property type="evidence" value="ECO:0007669"/>
    <property type="project" value="UniProtKB-UniRule"/>
</dbReference>
<organism evidence="3 4">
    <name type="scientific">Candidatus Aquitaenariimonas noxiae</name>
    <dbReference type="NCBI Taxonomy" id="1974741"/>
    <lineage>
        <taxon>Bacteria</taxon>
        <taxon>Pseudomonadati</taxon>
        <taxon>Candidatus Omnitrophota</taxon>
        <taxon>Candidatus Aquitaenariimonas</taxon>
    </lineage>
</organism>
<sequence length="120" mass="13913">MTKERMQRIAAALKHEISKIIHDDLNDPRVGFVTITEVELSADLQHAKIFFTILGSEKNKKDTSIGLKQATGYIKKLIGERIKLRYIPNLTFYLDKANDYAQHIEEVIQKIRKDEDKKTE</sequence>
<name>A0A2J0KUI9_9BACT</name>
<dbReference type="PANTHER" id="PTHR33515:SF1">
    <property type="entry name" value="RIBOSOME-BINDING FACTOR A, CHLOROPLASTIC-RELATED"/>
    <property type="match status" value="1"/>
</dbReference>
<dbReference type="SUPFAM" id="SSF89919">
    <property type="entry name" value="Ribosome-binding factor A, RbfA"/>
    <property type="match status" value="1"/>
</dbReference>
<comment type="subunit">
    <text evidence="2">Monomer. Binds 30S ribosomal subunits, but not 50S ribosomal subunits or 70S ribosomes.</text>
</comment>
<dbReference type="InterPro" id="IPR000238">
    <property type="entry name" value="RbfA"/>
</dbReference>
<comment type="function">
    <text evidence="2">One of several proteins that assist in the late maturation steps of the functional core of the 30S ribosomal subunit. Associates with free 30S ribosomal subunits (but not with 30S subunits that are part of 70S ribosomes or polysomes). Required for efficient processing of 16S rRNA. May interact with the 5'-terminal helix region of 16S rRNA.</text>
</comment>
<dbReference type="NCBIfam" id="TIGR00082">
    <property type="entry name" value="rbfA"/>
    <property type="match status" value="1"/>
</dbReference>
<evidence type="ECO:0000256" key="1">
    <source>
        <dbReference type="ARBA" id="ARBA00022517"/>
    </source>
</evidence>
<dbReference type="GO" id="GO:0043024">
    <property type="term" value="F:ribosomal small subunit binding"/>
    <property type="evidence" value="ECO:0007669"/>
    <property type="project" value="TreeGrafter"/>
</dbReference>
<evidence type="ECO:0000256" key="2">
    <source>
        <dbReference type="HAMAP-Rule" id="MF_00003"/>
    </source>
</evidence>
<evidence type="ECO:0000313" key="3">
    <source>
        <dbReference type="EMBL" id="PIU42161.1"/>
    </source>
</evidence>
<dbReference type="PROSITE" id="PS01319">
    <property type="entry name" value="RBFA"/>
    <property type="match status" value="1"/>
</dbReference>
<comment type="caution">
    <text evidence="3">The sequence shown here is derived from an EMBL/GenBank/DDBJ whole genome shotgun (WGS) entry which is preliminary data.</text>
</comment>
<dbReference type="InterPro" id="IPR023799">
    <property type="entry name" value="RbfA_dom_sf"/>
</dbReference>
<dbReference type="Gene3D" id="3.30.300.20">
    <property type="match status" value="1"/>
</dbReference>
<dbReference type="PANTHER" id="PTHR33515">
    <property type="entry name" value="RIBOSOME-BINDING FACTOR A, CHLOROPLASTIC-RELATED"/>
    <property type="match status" value="1"/>
</dbReference>
<dbReference type="InterPro" id="IPR015946">
    <property type="entry name" value="KH_dom-like_a/b"/>
</dbReference>
<dbReference type="AlphaFoldDB" id="A0A2J0KUI9"/>
<reference evidence="3 4" key="1">
    <citation type="submission" date="2017-09" db="EMBL/GenBank/DDBJ databases">
        <title>Depth-based differentiation of microbial function through sediment-hosted aquifers and enrichment of novel symbionts in the deep terrestrial subsurface.</title>
        <authorList>
            <person name="Probst A.J."/>
            <person name="Ladd B."/>
            <person name="Jarett J.K."/>
            <person name="Geller-Mcgrath D.E."/>
            <person name="Sieber C.M."/>
            <person name="Emerson J.B."/>
            <person name="Anantharaman K."/>
            <person name="Thomas B.C."/>
            <person name="Malmstrom R."/>
            <person name="Stieglmeier M."/>
            <person name="Klingl A."/>
            <person name="Woyke T."/>
            <person name="Ryan C.M."/>
            <person name="Banfield J.F."/>
        </authorList>
    </citation>
    <scope>NUCLEOTIDE SEQUENCE [LARGE SCALE GENOMIC DNA]</scope>
    <source>
        <strain evidence="3">CG07_land_8_20_14_0_80_42_15</strain>
    </source>
</reference>
<comment type="similarity">
    <text evidence="2">Belongs to the RbfA family.</text>
</comment>
<accession>A0A2J0KUI9</accession>
<dbReference type="Proteomes" id="UP000230052">
    <property type="component" value="Unassembled WGS sequence"/>
</dbReference>
<comment type="subcellular location">
    <subcellularLocation>
        <location evidence="2">Cytoplasm</location>
    </subcellularLocation>
</comment>
<proteinExistence type="inferred from homology"/>
<dbReference type="Pfam" id="PF02033">
    <property type="entry name" value="RBFA"/>
    <property type="match status" value="1"/>
</dbReference>
<gene>
    <name evidence="2" type="primary">rbfA</name>
    <name evidence="3" type="ORF">COS99_01730</name>
</gene>
<dbReference type="HAMAP" id="MF_00003">
    <property type="entry name" value="RbfA"/>
    <property type="match status" value="1"/>
</dbReference>
<dbReference type="EMBL" id="PEWV01000017">
    <property type="protein sequence ID" value="PIU42161.1"/>
    <property type="molecule type" value="Genomic_DNA"/>
</dbReference>
<dbReference type="GO" id="GO:0005829">
    <property type="term" value="C:cytosol"/>
    <property type="evidence" value="ECO:0007669"/>
    <property type="project" value="TreeGrafter"/>
</dbReference>
<keyword evidence="1 2" id="KW-0690">Ribosome biogenesis</keyword>
<protein>
    <recommendedName>
        <fullName evidence="2">Ribosome-binding factor A</fullName>
    </recommendedName>
</protein>
<keyword evidence="2" id="KW-0963">Cytoplasm</keyword>
<evidence type="ECO:0000313" key="4">
    <source>
        <dbReference type="Proteomes" id="UP000230052"/>
    </source>
</evidence>